<gene>
    <name evidence="1" type="ORF">QO231_09255</name>
</gene>
<dbReference type="Proteomes" id="UP001255416">
    <property type="component" value="Unassembled WGS sequence"/>
</dbReference>
<evidence type="ECO:0000313" key="2">
    <source>
        <dbReference type="Proteomes" id="UP001255416"/>
    </source>
</evidence>
<proteinExistence type="predicted"/>
<name>A0ABU3VCZ4_9RHOB</name>
<evidence type="ECO:0000313" key="1">
    <source>
        <dbReference type="EMBL" id="MDU9004040.1"/>
    </source>
</evidence>
<sequence>MTKSHRDHEFGTFAERIEHACALFETNPPELTYEDGEPMLTEPLISWACERGICMNWLVGGNPSEIVKRDAKDRKENQEILEAHKQLAPEVQTAFVALLRAVVIHGIPVKEAEPLFAQVVAEFHAGKDGLQAPA</sequence>
<protein>
    <submittedName>
        <fullName evidence="1">Uncharacterized protein</fullName>
    </submittedName>
</protein>
<keyword evidence="2" id="KW-1185">Reference proteome</keyword>
<reference evidence="2" key="1">
    <citation type="submission" date="2023-05" db="EMBL/GenBank/DDBJ databases">
        <title>Sedimentitalea sp. nov. JM2-8.</title>
        <authorList>
            <person name="Huang J."/>
        </authorList>
    </citation>
    <scope>NUCLEOTIDE SEQUENCE [LARGE SCALE GENOMIC DNA]</scope>
    <source>
        <strain evidence="2">KHS03</strain>
    </source>
</reference>
<accession>A0ABU3VCZ4</accession>
<organism evidence="1 2">
    <name type="scientific">Sedimentitalea todarodis</name>
    <dbReference type="NCBI Taxonomy" id="1631240"/>
    <lineage>
        <taxon>Bacteria</taxon>
        <taxon>Pseudomonadati</taxon>
        <taxon>Pseudomonadota</taxon>
        <taxon>Alphaproteobacteria</taxon>
        <taxon>Rhodobacterales</taxon>
        <taxon>Paracoccaceae</taxon>
        <taxon>Sedimentitalea</taxon>
    </lineage>
</organism>
<dbReference type="RefSeq" id="WP_316775380.1">
    <property type="nucleotide sequence ID" value="NZ_JASMWN010000005.1"/>
</dbReference>
<dbReference type="EMBL" id="JASMWN010000005">
    <property type="protein sequence ID" value="MDU9004040.1"/>
    <property type="molecule type" value="Genomic_DNA"/>
</dbReference>
<comment type="caution">
    <text evidence="1">The sequence shown here is derived from an EMBL/GenBank/DDBJ whole genome shotgun (WGS) entry which is preliminary data.</text>
</comment>